<dbReference type="InterPro" id="IPR006037">
    <property type="entry name" value="RCK_C"/>
</dbReference>
<feature type="transmembrane region" description="Helical" evidence="8">
    <location>
        <begin position="531"/>
        <end position="556"/>
    </location>
</feature>
<feature type="transmembrane region" description="Helical" evidence="8">
    <location>
        <begin position="163"/>
        <end position="184"/>
    </location>
</feature>
<evidence type="ECO:0000256" key="1">
    <source>
        <dbReference type="ARBA" id="ARBA00004651"/>
    </source>
</evidence>
<proteinExistence type="inferred from homology"/>
<dbReference type="NCBIfam" id="TIGR03802">
    <property type="entry name" value="Asp_Ala_antiprt"/>
    <property type="match status" value="1"/>
</dbReference>
<keyword evidence="5 8" id="KW-0812">Transmembrane</keyword>
<feature type="transmembrane region" description="Helical" evidence="8">
    <location>
        <begin position="406"/>
        <end position="425"/>
    </location>
</feature>
<dbReference type="InterPro" id="IPR050144">
    <property type="entry name" value="AAE_transporter"/>
</dbReference>
<keyword evidence="6 8" id="KW-1133">Transmembrane helix</keyword>
<organism evidence="10 11">
    <name type="scientific">Paracoccus aurantius</name>
    <dbReference type="NCBI Taxonomy" id="3073814"/>
    <lineage>
        <taxon>Bacteria</taxon>
        <taxon>Pseudomonadati</taxon>
        <taxon>Pseudomonadota</taxon>
        <taxon>Alphaproteobacteria</taxon>
        <taxon>Rhodobacterales</taxon>
        <taxon>Paracoccaceae</taxon>
        <taxon>Paracoccus</taxon>
    </lineage>
</organism>
<dbReference type="PANTHER" id="PTHR30445:SF9">
    <property type="match status" value="1"/>
</dbReference>
<comment type="subcellular location">
    <subcellularLocation>
        <location evidence="1">Cell membrane</location>
        <topology evidence="1">Multi-pass membrane protein</topology>
    </subcellularLocation>
</comment>
<feature type="transmembrane region" description="Helical" evidence="8">
    <location>
        <begin position="6"/>
        <end position="27"/>
    </location>
</feature>
<keyword evidence="4" id="KW-1003">Cell membrane</keyword>
<dbReference type="InterPro" id="IPR022457">
    <property type="entry name" value="Asp_Ala_antiprt"/>
</dbReference>
<dbReference type="Proteomes" id="UP001269144">
    <property type="component" value="Unassembled WGS sequence"/>
</dbReference>
<evidence type="ECO:0000256" key="4">
    <source>
        <dbReference type="ARBA" id="ARBA00022475"/>
    </source>
</evidence>
<feature type="domain" description="RCK C-terminal" evidence="9">
    <location>
        <begin position="291"/>
        <end position="373"/>
    </location>
</feature>
<feature type="transmembrane region" description="Helical" evidence="8">
    <location>
        <begin position="470"/>
        <end position="492"/>
    </location>
</feature>
<feature type="transmembrane region" description="Helical" evidence="8">
    <location>
        <begin position="34"/>
        <end position="54"/>
    </location>
</feature>
<evidence type="ECO:0000313" key="10">
    <source>
        <dbReference type="EMBL" id="MDS9469072.1"/>
    </source>
</evidence>
<dbReference type="NCBIfam" id="TIGR01625">
    <property type="entry name" value="YidE_YbjL_dupl"/>
    <property type="match status" value="1"/>
</dbReference>
<accession>A0ABU2HVJ5</accession>
<dbReference type="PANTHER" id="PTHR30445">
    <property type="entry name" value="K(+)_H(+) ANTIPORTER SUBUNIT KHTT"/>
    <property type="match status" value="1"/>
</dbReference>
<feature type="transmembrane region" description="Helical" evidence="8">
    <location>
        <begin position="504"/>
        <end position="525"/>
    </location>
</feature>
<keyword evidence="11" id="KW-1185">Reference proteome</keyword>
<dbReference type="InterPro" id="IPR006512">
    <property type="entry name" value="YidE_YbjL"/>
</dbReference>
<keyword evidence="3" id="KW-0813">Transport</keyword>
<dbReference type="EMBL" id="JAVQLW010000002">
    <property type="protein sequence ID" value="MDS9469072.1"/>
    <property type="molecule type" value="Genomic_DNA"/>
</dbReference>
<keyword evidence="7 8" id="KW-0472">Membrane</keyword>
<dbReference type="SUPFAM" id="SSF116726">
    <property type="entry name" value="TrkA C-terminal domain-like"/>
    <property type="match status" value="2"/>
</dbReference>
<sequence>MNPLAFLSDPVLALFLCLGLGLGHLIGRLQIGPVSVGGVCGTLFVALALGQLGVRLPDELKNAAFALFIYSLGFTAGPQFFSNIRGGARYTVFPVIEVLVALALTMVAVAALKLDPGTAAGLFAGSATESAVLGTASEAITKLALPPDQTAGMLANIATAYSLTYLFGLISIVIFVTQVAPALLRKSVTVEAKALADRLGAGEGGPDDGALPVIVERAFEVGGLAGKSAREFEELRHWTVVVHAVQRAGRIMHVDLSFRFEPGDIVLLRGRRSTLIAASRMLGPEVLLSEGTGFQVISHEVVLSRDEAFGRESRELRSLVAPEDQRGIFITGIKRMGHEIPALPKTILQEGDVLTLYGPQDSVMRAVPILGESLPPGDNTDFVYLGAGIVLGLLIGHLSFKMGALELTLGLGGGALLSGLLFGWLNMRRPRHGAMPDAAAHFAKDFGLATFIAAIGLGAGPDAIKLMKEYGLVFPVLGVLLSVAPAFVSLLVGAKLMRIPMPILLGAIAGQHCSTPAISALVNIAGNTTPVIGYTVTYAIANVLLPLTGPIVVNLARAIGGSP</sequence>
<evidence type="ECO:0000256" key="8">
    <source>
        <dbReference type="SAM" id="Phobius"/>
    </source>
</evidence>
<evidence type="ECO:0000256" key="6">
    <source>
        <dbReference type="ARBA" id="ARBA00022989"/>
    </source>
</evidence>
<feature type="transmembrane region" description="Helical" evidence="8">
    <location>
        <begin position="382"/>
        <end position="400"/>
    </location>
</feature>
<dbReference type="Pfam" id="PF06826">
    <property type="entry name" value="Asp-Al_Ex"/>
    <property type="match status" value="2"/>
</dbReference>
<evidence type="ECO:0000256" key="2">
    <source>
        <dbReference type="ARBA" id="ARBA00009854"/>
    </source>
</evidence>
<evidence type="ECO:0000313" key="11">
    <source>
        <dbReference type="Proteomes" id="UP001269144"/>
    </source>
</evidence>
<comment type="similarity">
    <text evidence="2">Belongs to the AAE transporter (TC 2.A.81) family.</text>
</comment>
<evidence type="ECO:0000256" key="3">
    <source>
        <dbReference type="ARBA" id="ARBA00022448"/>
    </source>
</evidence>
<protein>
    <submittedName>
        <fullName evidence="10">Aspartate-alanine antiporter</fullName>
    </submittedName>
</protein>
<dbReference type="InterPro" id="IPR036721">
    <property type="entry name" value="RCK_C_sf"/>
</dbReference>
<gene>
    <name evidence="10" type="primary">aspT</name>
    <name evidence="10" type="ORF">RGQ15_16010</name>
</gene>
<name>A0ABU2HVJ5_9RHOB</name>
<feature type="transmembrane region" description="Helical" evidence="8">
    <location>
        <begin position="60"/>
        <end position="78"/>
    </location>
</feature>
<feature type="transmembrane region" description="Helical" evidence="8">
    <location>
        <begin position="446"/>
        <end position="464"/>
    </location>
</feature>
<comment type="caution">
    <text evidence="10">The sequence shown here is derived from an EMBL/GenBank/DDBJ whole genome shotgun (WGS) entry which is preliminary data.</text>
</comment>
<evidence type="ECO:0000256" key="5">
    <source>
        <dbReference type="ARBA" id="ARBA00022692"/>
    </source>
</evidence>
<evidence type="ECO:0000259" key="9">
    <source>
        <dbReference type="PROSITE" id="PS51202"/>
    </source>
</evidence>
<dbReference type="RefSeq" id="WP_311161588.1">
    <property type="nucleotide sequence ID" value="NZ_JAVQLW010000002.1"/>
</dbReference>
<feature type="transmembrane region" description="Helical" evidence="8">
    <location>
        <begin position="90"/>
        <end position="112"/>
    </location>
</feature>
<reference evidence="11" key="1">
    <citation type="submission" date="2023-07" db="EMBL/GenBank/DDBJ databases">
        <title>Paracoccus sp. MBLB3053 whole genome sequence.</title>
        <authorList>
            <person name="Hwang C.Y."/>
            <person name="Cho E.-S."/>
            <person name="Seo M.-J."/>
        </authorList>
    </citation>
    <scope>NUCLEOTIDE SEQUENCE [LARGE SCALE GENOMIC DNA]</scope>
    <source>
        <strain evidence="11">MBLB3053</strain>
    </source>
</reference>
<dbReference type="PROSITE" id="PS51202">
    <property type="entry name" value="RCK_C"/>
    <property type="match status" value="1"/>
</dbReference>
<dbReference type="Gene3D" id="3.30.70.1450">
    <property type="entry name" value="Regulator of K+ conductance, C-terminal domain"/>
    <property type="match status" value="2"/>
</dbReference>
<evidence type="ECO:0000256" key="7">
    <source>
        <dbReference type="ARBA" id="ARBA00023136"/>
    </source>
</evidence>
<dbReference type="Pfam" id="PF02080">
    <property type="entry name" value="TrkA_C"/>
    <property type="match status" value="1"/>
</dbReference>